<dbReference type="SUPFAM" id="SSF117457">
    <property type="entry name" value="FumA C-terminal domain-like"/>
    <property type="match status" value="1"/>
</dbReference>
<evidence type="ECO:0000313" key="4">
    <source>
        <dbReference type="EMBL" id="KZX11568.1"/>
    </source>
</evidence>
<reference evidence="4 5" key="1">
    <citation type="submission" date="2016-04" db="EMBL/GenBank/DDBJ databases">
        <title>Genome sequence of Methanobrevibacter curvatus DSM 11111.</title>
        <authorList>
            <person name="Poehlein A."/>
            <person name="Seedorf H."/>
            <person name="Daniel R."/>
        </authorList>
    </citation>
    <scope>NUCLEOTIDE SEQUENCE [LARGE SCALE GENOMIC DNA]</scope>
    <source>
        <strain evidence="4 5">DSM 11111</strain>
    </source>
</reference>
<sequence length="168" mass="18404">MIKLKTPIKDEEINNLKIKDKLLINGIIYTGRDAVLPKIVKSIDEINFKHIAKTLKGSVILHTAVSEAGVSPTTSNKIEIESSMPLLSKKGVKVHIGKGSLSDKTKNELNISNSIFTVTPPVTALLTDKILSKQLIAFKEEGIEAMYKLEVKDFPVIVAIAHGKSIFD</sequence>
<dbReference type="Pfam" id="PF05683">
    <property type="entry name" value="Fumerase_C"/>
    <property type="match status" value="1"/>
</dbReference>
<evidence type="ECO:0000256" key="1">
    <source>
        <dbReference type="ARBA" id="ARBA00008876"/>
    </source>
</evidence>
<dbReference type="EMBL" id="LWMV01000184">
    <property type="protein sequence ID" value="KZX11568.1"/>
    <property type="molecule type" value="Genomic_DNA"/>
</dbReference>
<organism evidence="4 5">
    <name type="scientific">Methanobrevibacter curvatus</name>
    <dbReference type="NCBI Taxonomy" id="49547"/>
    <lineage>
        <taxon>Archaea</taxon>
        <taxon>Methanobacteriati</taxon>
        <taxon>Methanobacteriota</taxon>
        <taxon>Methanomada group</taxon>
        <taxon>Methanobacteria</taxon>
        <taxon>Methanobacteriales</taxon>
        <taxon>Methanobacteriaceae</taxon>
        <taxon>Methanobrevibacter</taxon>
    </lineage>
</organism>
<proteinExistence type="inferred from homology"/>
<evidence type="ECO:0000259" key="3">
    <source>
        <dbReference type="Pfam" id="PF05683"/>
    </source>
</evidence>
<evidence type="ECO:0000256" key="2">
    <source>
        <dbReference type="ARBA" id="ARBA00023239"/>
    </source>
</evidence>
<dbReference type="PATRIC" id="fig|49547.3.peg.1481"/>
<keyword evidence="2 4" id="KW-0456">Lyase</keyword>
<dbReference type="PANTHER" id="PTHR43351">
    <property type="entry name" value="L(+)-TARTRATE DEHYDRATASE SUBUNIT BETA"/>
    <property type="match status" value="1"/>
</dbReference>
<comment type="caution">
    <text evidence="4">The sequence shown here is derived from an EMBL/GenBank/DDBJ whole genome shotgun (WGS) entry which is preliminary data.</text>
</comment>
<dbReference type="InterPro" id="IPR004647">
    <property type="entry name" value="Fe-S_hydro-lyase_TtdB-typ_cat"/>
</dbReference>
<dbReference type="AlphaFoldDB" id="A0A166A4S7"/>
<protein>
    <submittedName>
        <fullName evidence="4">L(+)-tartrate dehydratase subunit beta</fullName>
        <ecNumber evidence="4">4.2.1.32</ecNumber>
    </submittedName>
</protein>
<keyword evidence="5" id="KW-1185">Reference proteome</keyword>
<dbReference type="Proteomes" id="UP000077245">
    <property type="component" value="Unassembled WGS sequence"/>
</dbReference>
<evidence type="ECO:0000313" key="5">
    <source>
        <dbReference type="Proteomes" id="UP000077245"/>
    </source>
</evidence>
<dbReference type="PANTHER" id="PTHR43351:SF2">
    <property type="entry name" value="L(+)-TARTRATE DEHYDRATASE SUBUNIT BETA-RELATED"/>
    <property type="match status" value="1"/>
</dbReference>
<accession>A0A166A4S7</accession>
<dbReference type="InterPro" id="IPR036660">
    <property type="entry name" value="Fe-S_hydroAse_TtdB_cat_sf"/>
</dbReference>
<gene>
    <name evidence="4" type="primary">ttdB_2</name>
    <name evidence="4" type="ORF">MBCUR_13850</name>
</gene>
<dbReference type="STRING" id="49547.MBCUR_13850"/>
<name>A0A166A4S7_9EURY</name>
<comment type="similarity">
    <text evidence="1">Belongs to the class-I fumarase family.</text>
</comment>
<dbReference type="EC" id="4.2.1.32" evidence="4"/>
<dbReference type="OrthoDB" id="77051at2157"/>
<feature type="domain" description="Fe-S hydro-lyase tartrate dehydratase beta-type catalytic" evidence="3">
    <location>
        <begin position="2"/>
        <end position="167"/>
    </location>
</feature>
<dbReference type="Gene3D" id="3.20.130.10">
    <property type="entry name" value="Fe-S hydro-lyase, tartrate dehydratase beta-type, catalytic domain"/>
    <property type="match status" value="1"/>
</dbReference>
<dbReference type="GO" id="GO:0008730">
    <property type="term" value="F:L(+)-tartrate dehydratase activity"/>
    <property type="evidence" value="ECO:0007669"/>
    <property type="project" value="UniProtKB-EC"/>
</dbReference>